<proteinExistence type="predicted"/>
<organism evidence="1 2">
    <name type="scientific">Hypoxylon rubiginosum</name>
    <dbReference type="NCBI Taxonomy" id="110542"/>
    <lineage>
        <taxon>Eukaryota</taxon>
        <taxon>Fungi</taxon>
        <taxon>Dikarya</taxon>
        <taxon>Ascomycota</taxon>
        <taxon>Pezizomycotina</taxon>
        <taxon>Sordariomycetes</taxon>
        <taxon>Xylariomycetidae</taxon>
        <taxon>Xylariales</taxon>
        <taxon>Hypoxylaceae</taxon>
        <taxon>Hypoxylon</taxon>
    </lineage>
</organism>
<protein>
    <submittedName>
        <fullName evidence="1">Uncharacterized protein</fullName>
    </submittedName>
</protein>
<reference evidence="1 2" key="1">
    <citation type="journal article" date="2022" name="New Phytol.">
        <title>Ecological generalism drives hyperdiversity of secondary metabolite gene clusters in xylarialean endophytes.</title>
        <authorList>
            <person name="Franco M.E.E."/>
            <person name="Wisecaver J.H."/>
            <person name="Arnold A.E."/>
            <person name="Ju Y.M."/>
            <person name="Slot J.C."/>
            <person name="Ahrendt S."/>
            <person name="Moore L.P."/>
            <person name="Eastman K.E."/>
            <person name="Scott K."/>
            <person name="Konkel Z."/>
            <person name="Mondo S.J."/>
            <person name="Kuo A."/>
            <person name="Hayes R.D."/>
            <person name="Haridas S."/>
            <person name="Andreopoulos B."/>
            <person name="Riley R."/>
            <person name="LaButti K."/>
            <person name="Pangilinan J."/>
            <person name="Lipzen A."/>
            <person name="Amirebrahimi M."/>
            <person name="Yan J."/>
            <person name="Adam C."/>
            <person name="Keymanesh K."/>
            <person name="Ng V."/>
            <person name="Louie K."/>
            <person name="Northen T."/>
            <person name="Drula E."/>
            <person name="Henrissat B."/>
            <person name="Hsieh H.M."/>
            <person name="Youens-Clark K."/>
            <person name="Lutzoni F."/>
            <person name="Miadlikowska J."/>
            <person name="Eastwood D.C."/>
            <person name="Hamelin R.C."/>
            <person name="Grigoriev I.V."/>
            <person name="U'Ren J.M."/>
        </authorList>
    </citation>
    <scope>NUCLEOTIDE SEQUENCE [LARGE SCALE GENOMIC DNA]</scope>
    <source>
        <strain evidence="1 2">ER1909</strain>
    </source>
</reference>
<name>A0ACC0D480_9PEZI</name>
<comment type="caution">
    <text evidence="1">The sequence shown here is derived from an EMBL/GenBank/DDBJ whole genome shotgun (WGS) entry which is preliminary data.</text>
</comment>
<evidence type="ECO:0000313" key="2">
    <source>
        <dbReference type="Proteomes" id="UP001497680"/>
    </source>
</evidence>
<sequence>MAIDDSSQNPFIRFKNRVDSNIQQAFQALLGSSVIMGKHNSDERADNTSTRAPSQGKDEGAPSGSDDKGSATADDVLSWAISSPYSPLNLQSLPQPQPTDAANAYPKCFTFRDAFEDLLAVNSGRTLSSLQDLVLEKHLEHIRYFPWGLPVGAWAVGLGRRGLWDTYFPLSPSAKRQFSYGPRIFWQTDNMAFHQLPHKSTTKRETMTARGEADVEDELYSAVESEFATSNSTILSELQKALNMKFSSTKHMSPPSSEETPITRTVETPDGGRIVKTVQRRVHDGKNEIIATTQQFDASGKVIASRTRTRRWSSQKISNNSKKSEQSDENESDSKTI</sequence>
<accession>A0ACC0D480</accession>
<gene>
    <name evidence="1" type="ORF">F4821DRAFT_115120</name>
</gene>
<dbReference type="EMBL" id="MU394309">
    <property type="protein sequence ID" value="KAI6087160.1"/>
    <property type="molecule type" value="Genomic_DNA"/>
</dbReference>
<evidence type="ECO:0000313" key="1">
    <source>
        <dbReference type="EMBL" id="KAI6087160.1"/>
    </source>
</evidence>
<dbReference type="Proteomes" id="UP001497680">
    <property type="component" value="Unassembled WGS sequence"/>
</dbReference>
<keyword evidence="2" id="KW-1185">Reference proteome</keyword>